<dbReference type="Pfam" id="PF04134">
    <property type="entry name" value="DCC1-like"/>
    <property type="match status" value="1"/>
</dbReference>
<dbReference type="InterPro" id="IPR007263">
    <property type="entry name" value="DCC1-like"/>
</dbReference>
<dbReference type="GO" id="GO:0015035">
    <property type="term" value="F:protein-disulfide reductase activity"/>
    <property type="evidence" value="ECO:0007669"/>
    <property type="project" value="InterPro"/>
</dbReference>
<name>A0A0M2UXY6_9BACT</name>
<reference evidence="1 2" key="1">
    <citation type="journal article" date="2013" name="BMC Microbiol.">
        <title>Identification of the type II cytochrome c maturation pathway in anammox bacteria by comparative genomics.</title>
        <authorList>
            <person name="Ferousi C."/>
            <person name="Speth D.R."/>
            <person name="Reimann J."/>
            <person name="Op den Camp H.J."/>
            <person name="Allen J.W."/>
            <person name="Keltjens J.T."/>
            <person name="Jetten M.S."/>
        </authorList>
    </citation>
    <scope>NUCLEOTIDE SEQUENCE [LARGE SCALE GENOMIC DNA]</scope>
    <source>
        <strain evidence="1">RU1</strain>
    </source>
</reference>
<dbReference type="Proteomes" id="UP000034954">
    <property type="component" value="Unassembled WGS sequence"/>
</dbReference>
<keyword evidence="2" id="KW-1185">Reference proteome</keyword>
<gene>
    <name evidence="1" type="ORF">BROFUL_00553</name>
</gene>
<evidence type="ECO:0000313" key="2">
    <source>
        <dbReference type="Proteomes" id="UP000034954"/>
    </source>
</evidence>
<dbReference type="EMBL" id="LAQJ01000077">
    <property type="protein sequence ID" value="KKO20717.1"/>
    <property type="molecule type" value="Genomic_DNA"/>
</dbReference>
<sequence length="127" mass="15179">MRKPEPVVIIYDDKCSLCRGCRRWIELHAIQRNVFEFIPCRSEERRRRFPELNDDVCVQSFQLVLPQKQILAGDTALPEILIRLRGYRWLQILFQLPVSKACLYAAYRWISNNRYLISKTIKPLIQE</sequence>
<organism evidence="1 2">
    <name type="scientific">Candidatus Brocadia fulgida</name>
    <dbReference type="NCBI Taxonomy" id="380242"/>
    <lineage>
        <taxon>Bacteria</taxon>
        <taxon>Pseudomonadati</taxon>
        <taxon>Planctomycetota</taxon>
        <taxon>Candidatus Brocadiia</taxon>
        <taxon>Candidatus Brocadiales</taxon>
        <taxon>Candidatus Brocadiaceae</taxon>
        <taxon>Candidatus Brocadia</taxon>
    </lineage>
</organism>
<accession>A0A0M2UXY6</accession>
<dbReference type="AlphaFoldDB" id="A0A0M2UXY6"/>
<proteinExistence type="predicted"/>
<comment type="caution">
    <text evidence="1">The sequence shown here is derived from an EMBL/GenBank/DDBJ whole genome shotgun (WGS) entry which is preliminary data.</text>
</comment>
<evidence type="ECO:0000313" key="1">
    <source>
        <dbReference type="EMBL" id="KKO20717.1"/>
    </source>
</evidence>
<evidence type="ECO:0008006" key="3">
    <source>
        <dbReference type="Google" id="ProtNLM"/>
    </source>
</evidence>
<protein>
    <recommendedName>
        <fullName evidence="3">Thiol-disulfide oxidoreductase</fullName>
    </recommendedName>
</protein>